<evidence type="ECO:0000313" key="4">
    <source>
        <dbReference type="Proteomes" id="UP000235116"/>
    </source>
</evidence>
<organism evidence="3 4">
    <name type="scientific">Ketobacter alkanivorans</name>
    <dbReference type="NCBI Taxonomy" id="1917421"/>
    <lineage>
        <taxon>Bacteria</taxon>
        <taxon>Pseudomonadati</taxon>
        <taxon>Pseudomonadota</taxon>
        <taxon>Gammaproteobacteria</taxon>
        <taxon>Pseudomonadales</taxon>
        <taxon>Ketobacteraceae</taxon>
        <taxon>Ketobacter</taxon>
    </lineage>
</organism>
<keyword evidence="1" id="KW-0472">Membrane</keyword>
<dbReference type="RefSeq" id="WP_101895565.1">
    <property type="nucleotide sequence ID" value="NZ_CP022684.1"/>
</dbReference>
<dbReference type="EMBL" id="CP022684">
    <property type="protein sequence ID" value="AUM14191.1"/>
    <property type="molecule type" value="Genomic_DNA"/>
</dbReference>
<sequence length="710" mass="77440">MTRILFVVAFLLGALAVVWIGADFVGNDWLALAVTILIGLVYGLGCVEMLQFRQATAMLNTALRHVPGDLENLNAWLSKVHPSLQNAVRLRIEGERVALPGPVFTPYLVGLLVMLGLLGTFIGMVVTLNGAVFALEGTTELQAIRAGLAAPIKGLGLAFGTSVAGVAASAMLGLISTLSRRERMIATGLLDQCIASEFRAFSLQHNRQETFKAMQFQAQALPEVAERLQLMADNMERMTQAMTTALTEGQHRFQETATETFSKLAASVEGSLQASLSESGRMAGDSIKPVVESAMSSVVELAQKTQQHLQEVGQSQLEALSGQFSSTAHDVSEAWRTGLAGYEQSQTELVSAVETSLVRFSQSFEATAHDTLQRLEQGDEQRLGLWSTSLQSTADQLTASWCRQGEQMLSQQQAALNSIQSSANEVVERSDRTSTKLLDEWSHVLQRSGDMLRSRMETEQTWLDQQAGRMEGLVSMLREELSALRGDESARANAAVERLSDLEAVVAGHLTQLGCALEEPMARLVETASQAPKAAAEVIEQLRQEISNNIERDNGLLIERQRIMEDLNALLISLEKVSTEQRAAIESLVAGSAAQLTQVSDRFGRYIEAETGKLSDMATNLESSAVEVSSLGEAFGYAVELFSDSNDKLIESLNRIEESLDKTSTRNDEQLAYYVAQAKEIIDLSMMSQKEIIEELRQQADSEPAAEEVV</sequence>
<dbReference type="Pfam" id="PF05650">
    <property type="entry name" value="DUF802"/>
    <property type="match status" value="1"/>
</dbReference>
<dbReference type="KEGG" id="kak:Kalk_17965"/>
<proteinExistence type="predicted"/>
<gene>
    <name evidence="3" type="ORF">Kalk_17965</name>
</gene>
<feature type="transmembrane region" description="Helical" evidence="1">
    <location>
        <begin position="30"/>
        <end position="50"/>
    </location>
</feature>
<dbReference type="OrthoDB" id="6053769at2"/>
<reference evidence="4" key="1">
    <citation type="submission" date="2017-08" db="EMBL/GenBank/DDBJ databases">
        <title>Direct submision.</title>
        <authorList>
            <person name="Kim S.-J."/>
            <person name="Rhee S.-K."/>
        </authorList>
    </citation>
    <scope>NUCLEOTIDE SEQUENCE [LARGE SCALE GENOMIC DNA]</scope>
    <source>
        <strain evidence="4">GI5</strain>
    </source>
</reference>
<dbReference type="AlphaFoldDB" id="A0A2K9LPX2"/>
<feature type="transmembrane region" description="Helical" evidence="1">
    <location>
        <begin position="107"/>
        <end position="135"/>
    </location>
</feature>
<feature type="transmembrane region" description="Helical" evidence="1">
    <location>
        <begin position="155"/>
        <end position="175"/>
    </location>
</feature>
<protein>
    <recommendedName>
        <fullName evidence="2">DUF802 domain-containing protein</fullName>
    </recommendedName>
</protein>
<keyword evidence="1" id="KW-1133">Transmembrane helix</keyword>
<evidence type="ECO:0000313" key="3">
    <source>
        <dbReference type="EMBL" id="AUM14191.1"/>
    </source>
</evidence>
<feature type="domain" description="DUF802" evidence="2">
    <location>
        <begin position="320"/>
        <end position="368"/>
    </location>
</feature>
<accession>A0A2K9LPX2</accession>
<evidence type="ECO:0000259" key="2">
    <source>
        <dbReference type="Pfam" id="PF05650"/>
    </source>
</evidence>
<evidence type="ECO:0000256" key="1">
    <source>
        <dbReference type="SAM" id="Phobius"/>
    </source>
</evidence>
<keyword evidence="1" id="KW-0812">Transmembrane</keyword>
<dbReference type="Proteomes" id="UP000235116">
    <property type="component" value="Chromosome"/>
</dbReference>
<name>A0A2K9LPX2_9GAMM</name>
<dbReference type="InterPro" id="IPR008520">
    <property type="entry name" value="DUF802"/>
</dbReference>
<keyword evidence="4" id="KW-1185">Reference proteome</keyword>